<dbReference type="GeneID" id="63760001"/>
<dbReference type="Proteomes" id="UP000184356">
    <property type="component" value="Unassembled WGS sequence"/>
</dbReference>
<feature type="transmembrane region" description="Helical" evidence="8">
    <location>
        <begin position="161"/>
        <end position="183"/>
    </location>
</feature>
<dbReference type="InterPro" id="IPR004841">
    <property type="entry name" value="AA-permease/SLC12A_dom"/>
</dbReference>
<protein>
    <recommendedName>
        <fullName evidence="9">Amino acid permease/ SLC12A domain-containing protein</fullName>
    </recommendedName>
</protein>
<feature type="transmembrane region" description="Helical" evidence="8">
    <location>
        <begin position="386"/>
        <end position="406"/>
    </location>
</feature>
<evidence type="ECO:0000256" key="5">
    <source>
        <dbReference type="ARBA" id="ARBA00022989"/>
    </source>
</evidence>
<feature type="transmembrane region" description="Helical" evidence="8">
    <location>
        <begin position="458"/>
        <end position="479"/>
    </location>
</feature>
<dbReference type="Pfam" id="PF00324">
    <property type="entry name" value="AA_permease"/>
    <property type="match status" value="1"/>
</dbReference>
<keyword evidence="5 8" id="KW-1133">Transmembrane helix</keyword>
<evidence type="ECO:0000256" key="1">
    <source>
        <dbReference type="ARBA" id="ARBA00004141"/>
    </source>
</evidence>
<feature type="compositionally biased region" description="Basic and acidic residues" evidence="7">
    <location>
        <begin position="7"/>
        <end position="22"/>
    </location>
</feature>
<feature type="transmembrane region" description="Helical" evidence="8">
    <location>
        <begin position="341"/>
        <end position="366"/>
    </location>
</feature>
<evidence type="ECO:0000259" key="9">
    <source>
        <dbReference type="Pfam" id="PF00324"/>
    </source>
</evidence>
<feature type="transmembrane region" description="Helical" evidence="8">
    <location>
        <begin position="244"/>
        <end position="262"/>
    </location>
</feature>
<evidence type="ECO:0000256" key="7">
    <source>
        <dbReference type="SAM" id="MobiDB-lite"/>
    </source>
</evidence>
<dbReference type="Gene3D" id="1.20.1740.10">
    <property type="entry name" value="Amino acid/polyamine transporter I"/>
    <property type="match status" value="1"/>
</dbReference>
<dbReference type="PANTHER" id="PTHR43341:SF6">
    <property type="entry name" value="AMINO ACID TRANSPORTER (EUROFUNG)"/>
    <property type="match status" value="1"/>
</dbReference>
<proteinExistence type="predicted"/>
<keyword evidence="11" id="KW-1185">Reference proteome</keyword>
<feature type="transmembrane region" description="Helical" evidence="8">
    <location>
        <begin position="53"/>
        <end position="70"/>
    </location>
</feature>
<feature type="transmembrane region" description="Helical" evidence="8">
    <location>
        <begin position="82"/>
        <end position="100"/>
    </location>
</feature>
<keyword evidence="2" id="KW-0813">Transport</keyword>
<dbReference type="EMBL" id="KV878591">
    <property type="protein sequence ID" value="OJJ56197.1"/>
    <property type="molecule type" value="Genomic_DNA"/>
</dbReference>
<reference evidence="11" key="1">
    <citation type="journal article" date="2017" name="Genome Biol.">
        <title>Comparative genomics reveals high biological diversity and specific adaptations in the industrially and medically important fungal genus Aspergillus.</title>
        <authorList>
            <person name="de Vries R.P."/>
            <person name="Riley R."/>
            <person name="Wiebenga A."/>
            <person name="Aguilar-Osorio G."/>
            <person name="Amillis S."/>
            <person name="Uchima C.A."/>
            <person name="Anderluh G."/>
            <person name="Asadollahi M."/>
            <person name="Askin M."/>
            <person name="Barry K."/>
            <person name="Battaglia E."/>
            <person name="Bayram O."/>
            <person name="Benocci T."/>
            <person name="Braus-Stromeyer S.A."/>
            <person name="Caldana C."/>
            <person name="Canovas D."/>
            <person name="Cerqueira G.C."/>
            <person name="Chen F."/>
            <person name="Chen W."/>
            <person name="Choi C."/>
            <person name="Clum A."/>
            <person name="Dos Santos R.A."/>
            <person name="Damasio A.R."/>
            <person name="Diallinas G."/>
            <person name="Emri T."/>
            <person name="Fekete E."/>
            <person name="Flipphi M."/>
            <person name="Freyberg S."/>
            <person name="Gallo A."/>
            <person name="Gournas C."/>
            <person name="Habgood R."/>
            <person name="Hainaut M."/>
            <person name="Harispe M.L."/>
            <person name="Henrissat B."/>
            <person name="Hilden K.S."/>
            <person name="Hope R."/>
            <person name="Hossain A."/>
            <person name="Karabika E."/>
            <person name="Karaffa L."/>
            <person name="Karanyi Z."/>
            <person name="Krasevec N."/>
            <person name="Kuo A."/>
            <person name="Kusch H."/>
            <person name="LaButti K."/>
            <person name="Lagendijk E.L."/>
            <person name="Lapidus A."/>
            <person name="Levasseur A."/>
            <person name="Lindquist E."/>
            <person name="Lipzen A."/>
            <person name="Logrieco A.F."/>
            <person name="MacCabe A."/>
            <person name="Maekelae M.R."/>
            <person name="Malavazi I."/>
            <person name="Melin P."/>
            <person name="Meyer V."/>
            <person name="Mielnichuk N."/>
            <person name="Miskei M."/>
            <person name="Molnar A.P."/>
            <person name="Mule G."/>
            <person name="Ngan C.Y."/>
            <person name="Orejas M."/>
            <person name="Orosz E."/>
            <person name="Ouedraogo J.P."/>
            <person name="Overkamp K.M."/>
            <person name="Park H.-S."/>
            <person name="Perrone G."/>
            <person name="Piumi F."/>
            <person name="Punt P.J."/>
            <person name="Ram A.F."/>
            <person name="Ramon A."/>
            <person name="Rauscher S."/>
            <person name="Record E."/>
            <person name="Riano-Pachon D.M."/>
            <person name="Robert V."/>
            <person name="Roehrig J."/>
            <person name="Ruller R."/>
            <person name="Salamov A."/>
            <person name="Salih N.S."/>
            <person name="Samson R.A."/>
            <person name="Sandor E."/>
            <person name="Sanguinetti M."/>
            <person name="Schuetze T."/>
            <person name="Sepcic K."/>
            <person name="Shelest E."/>
            <person name="Sherlock G."/>
            <person name="Sophianopoulou V."/>
            <person name="Squina F.M."/>
            <person name="Sun H."/>
            <person name="Susca A."/>
            <person name="Todd R.B."/>
            <person name="Tsang A."/>
            <person name="Unkles S.E."/>
            <person name="van de Wiele N."/>
            <person name="van Rossen-Uffink D."/>
            <person name="Oliveira J.V."/>
            <person name="Vesth T.C."/>
            <person name="Visser J."/>
            <person name="Yu J.-H."/>
            <person name="Zhou M."/>
            <person name="Andersen M.R."/>
            <person name="Archer D.B."/>
            <person name="Baker S.E."/>
            <person name="Benoit I."/>
            <person name="Brakhage A.A."/>
            <person name="Braus G.H."/>
            <person name="Fischer R."/>
            <person name="Frisvad J.C."/>
            <person name="Goldman G.H."/>
            <person name="Houbraken J."/>
            <person name="Oakley B."/>
            <person name="Pocsi I."/>
            <person name="Scazzocchio C."/>
            <person name="Seiboth B."/>
            <person name="vanKuyk P.A."/>
            <person name="Wortman J."/>
            <person name="Dyer P.S."/>
            <person name="Grigoriev I.V."/>
        </authorList>
    </citation>
    <scope>NUCLEOTIDE SEQUENCE [LARGE SCALE GENOMIC DNA]</scope>
    <source>
        <strain evidence="11">CBS 593.65</strain>
    </source>
</reference>
<dbReference type="VEuPathDB" id="FungiDB:ASPSYDRAFT_207952"/>
<dbReference type="InterPro" id="IPR050524">
    <property type="entry name" value="APC_YAT"/>
</dbReference>
<evidence type="ECO:0000256" key="4">
    <source>
        <dbReference type="ARBA" id="ARBA00022970"/>
    </source>
</evidence>
<dbReference type="AlphaFoldDB" id="A0A1L9T9T7"/>
<feature type="domain" description="Amino acid permease/ SLC12A" evidence="9">
    <location>
        <begin position="53"/>
        <end position="514"/>
    </location>
</feature>
<dbReference type="FunFam" id="1.20.1740.10:FF:000006">
    <property type="entry name" value="General amino acid permease"/>
    <property type="match status" value="1"/>
</dbReference>
<dbReference type="PIRSF" id="PIRSF006060">
    <property type="entry name" value="AA_transporter"/>
    <property type="match status" value="1"/>
</dbReference>
<name>A0A1L9T9T7_9EURO</name>
<accession>A0A1L9T9T7</accession>
<evidence type="ECO:0000256" key="3">
    <source>
        <dbReference type="ARBA" id="ARBA00022692"/>
    </source>
</evidence>
<evidence type="ECO:0000313" key="10">
    <source>
        <dbReference type="EMBL" id="OJJ56197.1"/>
    </source>
</evidence>
<sequence>MSVPKHTIHDPIPDPQGKESEKPASILASAPDLVGEHGTEENGLHRRLENRQIQLIAIGGSIGTALFVSINEGLHKGGPGSLLIAYAVYSFMLSLVNNGIAEMSTYMPISGAFIRLAGKWVDEAFGFMAGWNFYFYEALLVPFEITALNLVLGFWSDNIPVGAICAACIVLYAVLNVLAVKAYGESEFWLSSGKVILIGILFFFTFITMVGGNPQGDAYGFRYFNNPGAFAEHNSQGTLGQFEGFLGALWSASFTCVGPEYVSVVAAEAKFPRKYIKTAFKTVYYRFVVFFIGGALSCGIVVAYNDPALVQALTGESSGSAAASPYVIAMRNLKIQALPHLINALLVTTIFSAGNTYTYCATRTLYGLAIDGRAPAIFTKCTKQGIPIYCFALTMLFACLSFLQLSKNSASVLSWLISLTTAAGIIDYIVMCVTYICFYRACVAQGFDRNTLPYKGYFQPYCAYIGLVWMTLIVTCYGYESFRPWDVTGFFTHYTMIIVGVVLFTGWKVLKRTRWLRPQELDLYWEAPRITAYEEVLLLTESENSFWGEVFGVFRRGKGRIRPVQGASV</sequence>
<comment type="subcellular location">
    <subcellularLocation>
        <location evidence="1">Membrane</location>
        <topology evidence="1">Multi-pass membrane protein</topology>
    </subcellularLocation>
</comment>
<feature type="region of interest" description="Disordered" evidence="7">
    <location>
        <begin position="1"/>
        <end position="23"/>
    </location>
</feature>
<dbReference type="RefSeq" id="XP_040700003.1">
    <property type="nucleotide sequence ID" value="XM_040843928.1"/>
</dbReference>
<organism evidence="10 11">
    <name type="scientific">Aspergillus sydowii CBS 593.65</name>
    <dbReference type="NCBI Taxonomy" id="1036612"/>
    <lineage>
        <taxon>Eukaryota</taxon>
        <taxon>Fungi</taxon>
        <taxon>Dikarya</taxon>
        <taxon>Ascomycota</taxon>
        <taxon>Pezizomycotina</taxon>
        <taxon>Eurotiomycetes</taxon>
        <taxon>Eurotiomycetidae</taxon>
        <taxon>Eurotiales</taxon>
        <taxon>Aspergillaceae</taxon>
        <taxon>Aspergillus</taxon>
        <taxon>Aspergillus subgen. Nidulantes</taxon>
    </lineage>
</organism>
<dbReference type="OrthoDB" id="10062876at2759"/>
<dbReference type="PANTHER" id="PTHR43341">
    <property type="entry name" value="AMINO ACID PERMEASE"/>
    <property type="match status" value="1"/>
</dbReference>
<keyword evidence="6 8" id="KW-0472">Membrane</keyword>
<feature type="transmembrane region" description="Helical" evidence="8">
    <location>
        <begin position="133"/>
        <end position="155"/>
    </location>
</feature>
<keyword evidence="4" id="KW-0029">Amino-acid transport</keyword>
<feature type="transmembrane region" description="Helical" evidence="8">
    <location>
        <begin position="412"/>
        <end position="438"/>
    </location>
</feature>
<evidence type="ECO:0000256" key="2">
    <source>
        <dbReference type="ARBA" id="ARBA00022448"/>
    </source>
</evidence>
<feature type="transmembrane region" description="Helical" evidence="8">
    <location>
        <begin position="283"/>
        <end position="304"/>
    </location>
</feature>
<feature type="transmembrane region" description="Helical" evidence="8">
    <location>
        <begin position="491"/>
        <end position="510"/>
    </location>
</feature>
<gene>
    <name evidence="10" type="ORF">ASPSYDRAFT_207952</name>
</gene>
<evidence type="ECO:0000256" key="8">
    <source>
        <dbReference type="SAM" id="Phobius"/>
    </source>
</evidence>
<evidence type="ECO:0000313" key="11">
    <source>
        <dbReference type="Proteomes" id="UP000184356"/>
    </source>
</evidence>
<dbReference type="STRING" id="1036612.A0A1L9T9T7"/>
<dbReference type="GO" id="GO:0016020">
    <property type="term" value="C:membrane"/>
    <property type="evidence" value="ECO:0007669"/>
    <property type="project" value="UniProtKB-SubCell"/>
</dbReference>
<evidence type="ECO:0000256" key="6">
    <source>
        <dbReference type="ARBA" id="ARBA00023136"/>
    </source>
</evidence>
<dbReference type="GO" id="GO:0015171">
    <property type="term" value="F:amino acid transmembrane transporter activity"/>
    <property type="evidence" value="ECO:0007669"/>
    <property type="project" value="TreeGrafter"/>
</dbReference>
<keyword evidence="3 8" id="KW-0812">Transmembrane</keyword>
<feature type="transmembrane region" description="Helical" evidence="8">
    <location>
        <begin position="195"/>
        <end position="212"/>
    </location>
</feature>